<protein>
    <submittedName>
        <fullName evidence="2">Zn-dependent hydrolase</fullName>
    </submittedName>
</protein>
<dbReference type="Proteomes" id="UP000007360">
    <property type="component" value="Unassembled WGS sequence"/>
</dbReference>
<organism evidence="2 3">
    <name type="scientific">Methanobacterium formicicum (strain DSM 3637 / PP1)</name>
    <dbReference type="NCBI Taxonomy" id="1204725"/>
    <lineage>
        <taxon>Archaea</taxon>
        <taxon>Methanobacteriati</taxon>
        <taxon>Methanobacteriota</taxon>
        <taxon>Methanomada group</taxon>
        <taxon>Methanobacteria</taxon>
        <taxon>Methanobacteriales</taxon>
        <taxon>Methanobacteriaceae</taxon>
        <taxon>Methanobacterium</taxon>
    </lineage>
</organism>
<comment type="caution">
    <text evidence="2">The sequence shown here is derived from an EMBL/GenBank/DDBJ whole genome shotgun (WGS) entry which is preliminary data.</text>
</comment>
<dbReference type="InterPro" id="IPR001279">
    <property type="entry name" value="Metallo-B-lactamas"/>
</dbReference>
<name>K2R0P9_METFP</name>
<dbReference type="InterPro" id="IPR036866">
    <property type="entry name" value="RibonucZ/Hydroxyglut_hydro"/>
</dbReference>
<dbReference type="GO" id="GO:0016787">
    <property type="term" value="F:hydrolase activity"/>
    <property type="evidence" value="ECO:0007669"/>
    <property type="project" value="UniProtKB-KW"/>
</dbReference>
<accession>K2R0P9</accession>
<dbReference type="EMBL" id="AMPO01000013">
    <property type="protein sequence ID" value="EKF84752.1"/>
    <property type="molecule type" value="Genomic_DNA"/>
</dbReference>
<dbReference type="PATRIC" id="fig|1204725.3.peg.2431"/>
<reference evidence="2 3" key="1">
    <citation type="journal article" date="2012" name="J. Bacteriol.">
        <title>Draft genome sequence of Methanobacterium formicicum DSM 3637, an archaebacterium isolated from the methane producer amoeba Pelomyxa palustris.</title>
        <authorList>
            <person name="Gutierrez G."/>
        </authorList>
    </citation>
    <scope>NUCLEOTIDE SEQUENCE [LARGE SCALE GENOMIC DNA]</scope>
    <source>
        <strain evidence="3">DSM 3637 / PP1</strain>
    </source>
</reference>
<dbReference type="SUPFAM" id="SSF56281">
    <property type="entry name" value="Metallo-hydrolase/oxidoreductase"/>
    <property type="match status" value="1"/>
</dbReference>
<dbReference type="Gene3D" id="3.60.15.10">
    <property type="entry name" value="Ribonuclease Z/Hydroxyacylglutathione hydrolase-like"/>
    <property type="match status" value="1"/>
</dbReference>
<keyword evidence="3" id="KW-1185">Reference proteome</keyword>
<dbReference type="SMART" id="SM00849">
    <property type="entry name" value="Lactamase_B"/>
    <property type="match status" value="1"/>
</dbReference>
<sequence length="235" mass="26692">MITKDLKMKKWTTTSGCTVYQVTEGRSNSYLVLDDDISILIDTGLENSKNELMKKLDHLLGERNLSYLILTHTHFDHVGNATRIKKEYKARIIVQKSESENLKRGNTPILHGTNPITGILVKIGRKIKQFNEYPAVKPDYLVGEKHHLTPHCYLIHTPGHSKGSMSLIIDDEVALVGDAMVGIFWWSVFPAFADDVPSMIISWNKLLETSCNIFLPGHGTPNSRKLLKKQYQKHR</sequence>
<dbReference type="PANTHER" id="PTHR42951:SF17">
    <property type="entry name" value="METALLO-BETA-LACTAMASE DOMAIN-CONTAINING PROTEIN"/>
    <property type="match status" value="1"/>
</dbReference>
<keyword evidence="2" id="KW-0378">Hydrolase</keyword>
<feature type="domain" description="Metallo-beta-lactamase" evidence="1">
    <location>
        <begin position="26"/>
        <end position="218"/>
    </location>
</feature>
<evidence type="ECO:0000313" key="2">
    <source>
        <dbReference type="EMBL" id="EKF84752.1"/>
    </source>
</evidence>
<gene>
    <name evidence="2" type="ORF">A994_12101</name>
</gene>
<dbReference type="InterPro" id="IPR050855">
    <property type="entry name" value="NDM-1-like"/>
</dbReference>
<evidence type="ECO:0000313" key="3">
    <source>
        <dbReference type="Proteomes" id="UP000007360"/>
    </source>
</evidence>
<evidence type="ECO:0000259" key="1">
    <source>
        <dbReference type="SMART" id="SM00849"/>
    </source>
</evidence>
<dbReference type="PANTHER" id="PTHR42951">
    <property type="entry name" value="METALLO-BETA-LACTAMASE DOMAIN-CONTAINING"/>
    <property type="match status" value="1"/>
</dbReference>
<proteinExistence type="predicted"/>
<dbReference type="Pfam" id="PF00753">
    <property type="entry name" value="Lactamase_B"/>
    <property type="match status" value="1"/>
</dbReference>
<dbReference type="AlphaFoldDB" id="K2R0P9"/>